<dbReference type="GO" id="GO:0016787">
    <property type="term" value="F:hydrolase activity"/>
    <property type="evidence" value="ECO:0007669"/>
    <property type="project" value="UniProtKB-KW"/>
</dbReference>
<dbReference type="Gene3D" id="3.40.50.10810">
    <property type="entry name" value="Tandem AAA-ATPase domain"/>
    <property type="match status" value="1"/>
</dbReference>
<dbReference type="InterPro" id="IPR022138">
    <property type="entry name" value="DUF3670"/>
</dbReference>
<dbReference type="Pfam" id="PF00271">
    <property type="entry name" value="Helicase_C"/>
    <property type="match status" value="1"/>
</dbReference>
<feature type="domain" description="Helicase C-terminal" evidence="4">
    <location>
        <begin position="953"/>
        <end position="1109"/>
    </location>
</feature>
<dbReference type="CDD" id="cd18793">
    <property type="entry name" value="SF2_C_SNF"/>
    <property type="match status" value="1"/>
</dbReference>
<dbReference type="InterPro" id="IPR000330">
    <property type="entry name" value="SNF2_N"/>
</dbReference>
<feature type="compositionally biased region" description="Low complexity" evidence="2">
    <location>
        <begin position="606"/>
        <end position="616"/>
    </location>
</feature>
<dbReference type="SMART" id="SM00490">
    <property type="entry name" value="HELICc"/>
    <property type="match status" value="1"/>
</dbReference>
<dbReference type="InterPro" id="IPR038718">
    <property type="entry name" value="SNF2-like_sf"/>
</dbReference>
<protein>
    <submittedName>
        <fullName evidence="5">DEAD/DEAH box helicase</fullName>
        <ecNumber evidence="5">3.6.4.-</ecNumber>
    </submittedName>
</protein>
<proteinExistence type="predicted"/>
<dbReference type="PANTHER" id="PTHR10799">
    <property type="entry name" value="SNF2/RAD54 HELICASE FAMILY"/>
    <property type="match status" value="1"/>
</dbReference>
<keyword evidence="6" id="KW-1185">Reference proteome</keyword>
<dbReference type="InterPro" id="IPR049730">
    <property type="entry name" value="SNF2/RAD54-like_C"/>
</dbReference>
<dbReference type="GO" id="GO:0004386">
    <property type="term" value="F:helicase activity"/>
    <property type="evidence" value="ECO:0007669"/>
    <property type="project" value="UniProtKB-KW"/>
</dbReference>
<name>A0ABV6UKF3_9ACTN</name>
<feature type="domain" description="Helicase ATP-binding" evidence="3">
    <location>
        <begin position="649"/>
        <end position="816"/>
    </location>
</feature>
<dbReference type="InterPro" id="IPR001650">
    <property type="entry name" value="Helicase_C-like"/>
</dbReference>
<feature type="region of interest" description="Disordered" evidence="2">
    <location>
        <begin position="929"/>
        <end position="948"/>
    </location>
</feature>
<comment type="caution">
    <text evidence="5">The sequence shown here is derived from an EMBL/GenBank/DDBJ whole genome shotgun (WGS) entry which is preliminary data.</text>
</comment>
<dbReference type="EMBL" id="JBHEZZ010000005">
    <property type="protein sequence ID" value="MFC1401936.1"/>
    <property type="molecule type" value="Genomic_DNA"/>
</dbReference>
<dbReference type="PROSITE" id="PS51192">
    <property type="entry name" value="HELICASE_ATP_BIND_1"/>
    <property type="match status" value="1"/>
</dbReference>
<keyword evidence="5" id="KW-0347">Helicase</keyword>
<dbReference type="InterPro" id="IPR014001">
    <property type="entry name" value="Helicase_ATP-bd"/>
</dbReference>
<keyword evidence="1 5" id="KW-0378">Hydrolase</keyword>
<reference evidence="5 6" key="1">
    <citation type="submission" date="2024-09" db="EMBL/GenBank/DDBJ databases">
        <authorList>
            <person name="Lee S.D."/>
        </authorList>
    </citation>
    <scope>NUCLEOTIDE SEQUENCE [LARGE SCALE GENOMIC DNA]</scope>
    <source>
        <strain evidence="5 6">N1-5</strain>
    </source>
</reference>
<sequence>MIATMWVLHGLWRADRRLALWAEDGTAHQGRYGVDPVAVRGLLAAVGPGLEWLVEQAEPGECALLLPTREGVPLPSPELVGPLRGGSPAGVSLLPWRVPCLLFTPVQAAQLLGELHDPGNAVLQPDLPGAGPVEAPYGASLRWLTRVHDLAWRLVGRGRVLPGLADREPGDGSSTEPGPWARWVPAADAAARREAAALAADCPPVCRAEAPAAGPGSDTSGSGGGRTGAALVTELLAVLVDCEVRAVLSERSGLLPQSRGRSRPAATAAERWLAALTSPSGQVLGADRAELALVESRLTAWHRSATAERGPLRLVFRLAEPFEDGWDPGAAADLVAGAGRTMSQAKPEVDPNPEVDGETDRAEDDHWLLELTLQCRDDPSVRVDAAQLWEGGAAAAPLLRLVDRPHQAFQAELERAVQCCPELDPLLEQHRPSRLGLDRAGALAFLRDTAPALAGAGFGVLLPVWWARPPTLGLALTGGAVQAGVVERESLLAREDLVEFRWSAALGGEPISDEELKELAAAKHTLVRIRGRWFEADPARIAAAAAFLARRAEGLMAPGELLRIALDGREPGTGLPVLFTDAEGRLGELLRQVRPALDAADDTADASDAPPAGADRAAAKGLSPEPVALPTDFGAVLRPYQERGLAWLVFLSRLGLGGVLADDMGLGKTVQTLALLAVEHAEAAARGRRPGPTLVVCPMSLVGNWTRECARFAPALQVHVHHGSGRADGAGLARAVAGADVVITTYGLVQRDFTALRAVAWRRVVADEAHHIKNGATQQSRAIRELPALQRLALTGTPVENRLAELHSVLDFANPGLFGSAEGFKERYSVPIERNASRRATADLLRRTRPFVLRRSKTDPLVAADLPGKQEMTVLCNLTAEQAALYQAVVEDLLARMERARLDPGHTVQRRGLVLAALTRLKQICNHPAHYSGEGGAPGRPPQLSGRSGKLARLEDTLEEALAEGDRTLCFTQYTEFGALLQPYLAERLDSEVLFLHGGMTKRQRDAAVDRFQDPDGPSVFLLSLRAGGVGLNLTAANQVIHMDRWWNPAVEDQATDRAFRLGQQRDVQVRRFVCVGTVEERVDAMIEEKRALADAVVGSDESWLGDLGDLSTDALREVLALTEDAVSER</sequence>
<dbReference type="Pfam" id="PF00176">
    <property type="entry name" value="SNF2-rel_dom"/>
    <property type="match status" value="1"/>
</dbReference>
<feature type="region of interest" description="Disordered" evidence="2">
    <location>
        <begin position="600"/>
        <end position="621"/>
    </location>
</feature>
<keyword evidence="5" id="KW-0067">ATP-binding</keyword>
<evidence type="ECO:0000313" key="6">
    <source>
        <dbReference type="Proteomes" id="UP001592528"/>
    </source>
</evidence>
<dbReference type="RefSeq" id="WP_051726326.1">
    <property type="nucleotide sequence ID" value="NZ_JBHEZZ010000005.1"/>
</dbReference>
<dbReference type="CDD" id="cd18012">
    <property type="entry name" value="DEXQc_arch_SWI2_SNF2"/>
    <property type="match status" value="1"/>
</dbReference>
<accession>A0ABV6UKF3</accession>
<evidence type="ECO:0000313" key="5">
    <source>
        <dbReference type="EMBL" id="MFC1401936.1"/>
    </source>
</evidence>
<dbReference type="EC" id="3.6.4.-" evidence="5"/>
<organism evidence="5 6">
    <name type="scientific">Streptacidiphilus cavernicola</name>
    <dbReference type="NCBI Taxonomy" id="3342716"/>
    <lineage>
        <taxon>Bacteria</taxon>
        <taxon>Bacillati</taxon>
        <taxon>Actinomycetota</taxon>
        <taxon>Actinomycetes</taxon>
        <taxon>Kitasatosporales</taxon>
        <taxon>Streptomycetaceae</taxon>
        <taxon>Streptacidiphilus</taxon>
    </lineage>
</organism>
<dbReference type="SUPFAM" id="SSF52540">
    <property type="entry name" value="P-loop containing nucleoside triphosphate hydrolases"/>
    <property type="match status" value="2"/>
</dbReference>
<dbReference type="PROSITE" id="PS51194">
    <property type="entry name" value="HELICASE_CTER"/>
    <property type="match status" value="1"/>
</dbReference>
<dbReference type="Proteomes" id="UP001592528">
    <property type="component" value="Unassembled WGS sequence"/>
</dbReference>
<keyword evidence="5" id="KW-0547">Nucleotide-binding</keyword>
<evidence type="ECO:0000259" key="4">
    <source>
        <dbReference type="PROSITE" id="PS51194"/>
    </source>
</evidence>
<dbReference type="InterPro" id="IPR027417">
    <property type="entry name" value="P-loop_NTPase"/>
</dbReference>
<dbReference type="Pfam" id="PF12419">
    <property type="entry name" value="DUF3670"/>
    <property type="match status" value="1"/>
</dbReference>
<evidence type="ECO:0000259" key="3">
    <source>
        <dbReference type="PROSITE" id="PS51192"/>
    </source>
</evidence>
<dbReference type="Gene3D" id="3.40.50.300">
    <property type="entry name" value="P-loop containing nucleotide triphosphate hydrolases"/>
    <property type="match status" value="1"/>
</dbReference>
<evidence type="ECO:0000256" key="1">
    <source>
        <dbReference type="ARBA" id="ARBA00022801"/>
    </source>
</evidence>
<evidence type="ECO:0000256" key="2">
    <source>
        <dbReference type="SAM" id="MobiDB-lite"/>
    </source>
</evidence>
<dbReference type="SMART" id="SM00487">
    <property type="entry name" value="DEXDc"/>
    <property type="match status" value="1"/>
</dbReference>
<gene>
    <name evidence="5" type="ORF">ACEZDJ_11635</name>
</gene>